<sequence length="83" mass="9319">AESKEFKHKSISDKKKTLLGNMVTANNTQEESDRNSSILMDIVSIKPITLSSNYGKNILSDIKSSARERYLTKHEETTTSTNN</sequence>
<gene>
    <name evidence="1" type="ORF">DHETER_LOCUS11139</name>
</gene>
<name>A0ACA9P273_9GLOM</name>
<evidence type="ECO:0000313" key="1">
    <source>
        <dbReference type="EMBL" id="CAG8688694.1"/>
    </source>
</evidence>
<comment type="caution">
    <text evidence="1">The sequence shown here is derived from an EMBL/GenBank/DDBJ whole genome shotgun (WGS) entry which is preliminary data.</text>
</comment>
<dbReference type="EMBL" id="CAJVPU010023517">
    <property type="protein sequence ID" value="CAG8688694.1"/>
    <property type="molecule type" value="Genomic_DNA"/>
</dbReference>
<keyword evidence="2" id="KW-1185">Reference proteome</keyword>
<organism evidence="1 2">
    <name type="scientific">Dentiscutata heterogama</name>
    <dbReference type="NCBI Taxonomy" id="1316150"/>
    <lineage>
        <taxon>Eukaryota</taxon>
        <taxon>Fungi</taxon>
        <taxon>Fungi incertae sedis</taxon>
        <taxon>Mucoromycota</taxon>
        <taxon>Glomeromycotina</taxon>
        <taxon>Glomeromycetes</taxon>
        <taxon>Diversisporales</taxon>
        <taxon>Gigasporaceae</taxon>
        <taxon>Dentiscutata</taxon>
    </lineage>
</organism>
<accession>A0ACA9P273</accession>
<reference evidence="1" key="1">
    <citation type="submission" date="2021-06" db="EMBL/GenBank/DDBJ databases">
        <authorList>
            <person name="Kallberg Y."/>
            <person name="Tangrot J."/>
            <person name="Rosling A."/>
        </authorList>
    </citation>
    <scope>NUCLEOTIDE SEQUENCE</scope>
    <source>
        <strain evidence="1">IL203A</strain>
    </source>
</reference>
<dbReference type="Proteomes" id="UP000789702">
    <property type="component" value="Unassembled WGS sequence"/>
</dbReference>
<evidence type="ECO:0000313" key="2">
    <source>
        <dbReference type="Proteomes" id="UP000789702"/>
    </source>
</evidence>
<proteinExistence type="predicted"/>
<protein>
    <submittedName>
        <fullName evidence="1">16316_t:CDS:1</fullName>
    </submittedName>
</protein>
<feature type="non-terminal residue" evidence="1">
    <location>
        <position position="1"/>
    </location>
</feature>